<name>A0A9D4JWB3_DREPO</name>
<evidence type="ECO:0000313" key="1">
    <source>
        <dbReference type="EMBL" id="KAH3825334.1"/>
    </source>
</evidence>
<dbReference type="EMBL" id="JAIWYP010000005">
    <property type="protein sequence ID" value="KAH3825334.1"/>
    <property type="molecule type" value="Genomic_DNA"/>
</dbReference>
<gene>
    <name evidence="1" type="ORF">DPMN_127209</name>
</gene>
<evidence type="ECO:0000313" key="2">
    <source>
        <dbReference type="Proteomes" id="UP000828390"/>
    </source>
</evidence>
<organism evidence="1 2">
    <name type="scientific">Dreissena polymorpha</name>
    <name type="common">Zebra mussel</name>
    <name type="synonym">Mytilus polymorpha</name>
    <dbReference type="NCBI Taxonomy" id="45954"/>
    <lineage>
        <taxon>Eukaryota</taxon>
        <taxon>Metazoa</taxon>
        <taxon>Spiralia</taxon>
        <taxon>Lophotrochozoa</taxon>
        <taxon>Mollusca</taxon>
        <taxon>Bivalvia</taxon>
        <taxon>Autobranchia</taxon>
        <taxon>Heteroconchia</taxon>
        <taxon>Euheterodonta</taxon>
        <taxon>Imparidentia</taxon>
        <taxon>Neoheterodontei</taxon>
        <taxon>Myida</taxon>
        <taxon>Dreissenoidea</taxon>
        <taxon>Dreissenidae</taxon>
        <taxon>Dreissena</taxon>
    </lineage>
</organism>
<protein>
    <submittedName>
        <fullName evidence="1">Uncharacterized protein</fullName>
    </submittedName>
</protein>
<keyword evidence="2" id="KW-1185">Reference proteome</keyword>
<reference evidence="1" key="1">
    <citation type="journal article" date="2019" name="bioRxiv">
        <title>The Genome of the Zebra Mussel, Dreissena polymorpha: A Resource for Invasive Species Research.</title>
        <authorList>
            <person name="McCartney M.A."/>
            <person name="Auch B."/>
            <person name="Kono T."/>
            <person name="Mallez S."/>
            <person name="Zhang Y."/>
            <person name="Obille A."/>
            <person name="Becker A."/>
            <person name="Abrahante J.E."/>
            <person name="Garbe J."/>
            <person name="Badalamenti J.P."/>
            <person name="Herman A."/>
            <person name="Mangelson H."/>
            <person name="Liachko I."/>
            <person name="Sullivan S."/>
            <person name="Sone E.D."/>
            <person name="Koren S."/>
            <person name="Silverstein K.A.T."/>
            <person name="Beckman K.B."/>
            <person name="Gohl D.M."/>
        </authorList>
    </citation>
    <scope>NUCLEOTIDE SEQUENCE</scope>
    <source>
        <strain evidence="1">Duluth1</strain>
        <tissue evidence="1">Whole animal</tissue>
    </source>
</reference>
<dbReference type="AlphaFoldDB" id="A0A9D4JWB3"/>
<comment type="caution">
    <text evidence="1">The sequence shown here is derived from an EMBL/GenBank/DDBJ whole genome shotgun (WGS) entry which is preliminary data.</text>
</comment>
<proteinExistence type="predicted"/>
<dbReference type="Proteomes" id="UP000828390">
    <property type="component" value="Unassembled WGS sequence"/>
</dbReference>
<reference evidence="1" key="2">
    <citation type="submission" date="2020-11" db="EMBL/GenBank/DDBJ databases">
        <authorList>
            <person name="McCartney M.A."/>
            <person name="Auch B."/>
            <person name="Kono T."/>
            <person name="Mallez S."/>
            <person name="Becker A."/>
            <person name="Gohl D.M."/>
            <person name="Silverstein K.A.T."/>
            <person name="Koren S."/>
            <person name="Bechman K.B."/>
            <person name="Herman A."/>
            <person name="Abrahante J.E."/>
            <person name="Garbe J."/>
        </authorList>
    </citation>
    <scope>NUCLEOTIDE SEQUENCE</scope>
    <source>
        <strain evidence="1">Duluth1</strain>
        <tissue evidence="1">Whole animal</tissue>
    </source>
</reference>
<sequence length="63" mass="7149">MRHGVRPDDDYHTLVQSLNEKQRDVQQHVLNWCSRMSKKHKTGIIPERLCLFLSGSAGSGSVT</sequence>
<accession>A0A9D4JWB3</accession>